<evidence type="ECO:0000313" key="2">
    <source>
        <dbReference type="Proteomes" id="UP000641803"/>
    </source>
</evidence>
<gene>
    <name evidence="1" type="ORF">H9652_18410</name>
</gene>
<evidence type="ECO:0008006" key="3">
    <source>
        <dbReference type="Google" id="ProtNLM"/>
    </source>
</evidence>
<sequence length="100" mass="10992">MIHRPRPVDQHRAARLALAVLDRDTKAQTRILRQAENEPDGLRLLAIALALNLAESTVDAIGKPRARAVLERAATNTVDGADILERAIGDALPWTKEDPR</sequence>
<reference evidence="1 2" key="1">
    <citation type="submission" date="2020-08" db="EMBL/GenBank/DDBJ databases">
        <title>A Genomic Blueprint of the Chicken Gut Microbiome.</title>
        <authorList>
            <person name="Gilroy R."/>
            <person name="Ravi A."/>
            <person name="Getino M."/>
            <person name="Pursley I."/>
            <person name="Horton D.L."/>
            <person name="Alikhan N.-F."/>
            <person name="Baker D."/>
            <person name="Gharbi K."/>
            <person name="Hall N."/>
            <person name="Watson M."/>
            <person name="Adriaenssens E.M."/>
            <person name="Foster-Nyarko E."/>
            <person name="Jarju S."/>
            <person name="Secka A."/>
            <person name="Antonio M."/>
            <person name="Oren A."/>
            <person name="Chaudhuri R."/>
            <person name="La Ragione R.M."/>
            <person name="Hildebrand F."/>
            <person name="Pallen M.J."/>
        </authorList>
    </citation>
    <scope>NUCLEOTIDE SEQUENCE [LARGE SCALE GENOMIC DNA]</scope>
    <source>
        <strain evidence="1 2">Sa4CUA1</strain>
    </source>
</reference>
<dbReference type="Proteomes" id="UP000641803">
    <property type="component" value="Unassembled WGS sequence"/>
</dbReference>
<protein>
    <recommendedName>
        <fullName evidence="3">ANTAR domain-containing protein</fullName>
    </recommendedName>
</protein>
<dbReference type="EMBL" id="JACSQQ010000050">
    <property type="protein sequence ID" value="MBD7952377.1"/>
    <property type="molecule type" value="Genomic_DNA"/>
</dbReference>
<evidence type="ECO:0000313" key="1">
    <source>
        <dbReference type="EMBL" id="MBD7952377.1"/>
    </source>
</evidence>
<keyword evidence="2" id="KW-1185">Reference proteome</keyword>
<accession>A0ABR8RXN6</accession>
<comment type="caution">
    <text evidence="1">The sequence shown here is derived from an EMBL/GenBank/DDBJ whole genome shotgun (WGS) entry which is preliminary data.</text>
</comment>
<organism evidence="1 2">
    <name type="scientific">Oerskovia rustica</name>
    <dbReference type="NCBI Taxonomy" id="2762237"/>
    <lineage>
        <taxon>Bacteria</taxon>
        <taxon>Bacillati</taxon>
        <taxon>Actinomycetota</taxon>
        <taxon>Actinomycetes</taxon>
        <taxon>Micrococcales</taxon>
        <taxon>Cellulomonadaceae</taxon>
        <taxon>Oerskovia</taxon>
    </lineage>
</organism>
<name>A0ABR8RXN6_9CELL</name>
<dbReference type="RefSeq" id="WP_191798124.1">
    <property type="nucleotide sequence ID" value="NZ_JACSQQ010000050.1"/>
</dbReference>
<proteinExistence type="predicted"/>